<evidence type="ECO:0000313" key="4">
    <source>
        <dbReference type="EMBL" id="KAA5533277.1"/>
    </source>
</evidence>
<name>A0A5M6CE00_9BACT</name>
<dbReference type="RefSeq" id="WP_150033025.1">
    <property type="nucleotide sequence ID" value="NZ_VWSH01000003.1"/>
</dbReference>
<organism evidence="4 5">
    <name type="scientific">Taibaiella lutea</name>
    <dbReference type="NCBI Taxonomy" id="2608001"/>
    <lineage>
        <taxon>Bacteria</taxon>
        <taxon>Pseudomonadati</taxon>
        <taxon>Bacteroidota</taxon>
        <taxon>Chitinophagia</taxon>
        <taxon>Chitinophagales</taxon>
        <taxon>Chitinophagaceae</taxon>
        <taxon>Taibaiella</taxon>
    </lineage>
</organism>
<evidence type="ECO:0000313" key="5">
    <source>
        <dbReference type="Proteomes" id="UP000323632"/>
    </source>
</evidence>
<protein>
    <submittedName>
        <fullName evidence="4">T9SS type A sorting domain-containing protein</fullName>
    </submittedName>
</protein>
<sequence>MKKNLHILSCSALVCFSLITSKLTAQTINMTEGTMDIVSGNSPVCNDGTYSLENNYIRAFKISDYVSCTTFHVDSVHFGVDQSASFNGSQLLDINLYSLPAGSALTYANLTFIDAFNGSLNDIAAPEIENVPFSTDVSGANSLVVEIASPDGSFDHIFLMGSNTSAQTKPSYMNASACNILDITDISTLGLPTAVSLAISVYGHALDIPKPDTFTTGKNIVCNGEVVTYTVPSVTGVTYNWTYSGTGVSITGTGNSVSVGFSATATSGVLSVTASNGGLTSSPRSLTITVNPIPAPSISRAGDVLTSSIPTNCTWYRNNIAITGANSSTYTMTQNGSYFVKVTQNGCSGNSDTVQVTDISTGTGVNDINLNNIGLVVSPNPTTDILNIQSKIAVNASVFSADGKMILSVKNAKKIDMRSFNSGLYYVLFTTENGMQLKREKIVKL</sequence>
<comment type="caution">
    <text evidence="4">The sequence shown here is derived from an EMBL/GenBank/DDBJ whole genome shotgun (WGS) entry which is preliminary data.</text>
</comment>
<feature type="domain" description="Secretion system C-terminal sorting" evidence="2">
    <location>
        <begin position="378"/>
        <end position="439"/>
    </location>
</feature>
<dbReference type="EMBL" id="VWSH01000003">
    <property type="protein sequence ID" value="KAA5533277.1"/>
    <property type="molecule type" value="Genomic_DNA"/>
</dbReference>
<keyword evidence="1" id="KW-0732">Signal</keyword>
<keyword evidence="5" id="KW-1185">Reference proteome</keyword>
<feature type="signal peptide" evidence="1">
    <location>
        <begin position="1"/>
        <end position="25"/>
    </location>
</feature>
<dbReference type="AlphaFoldDB" id="A0A5M6CE00"/>
<dbReference type="InterPro" id="IPR026444">
    <property type="entry name" value="Secre_tail"/>
</dbReference>
<evidence type="ECO:0000259" key="3">
    <source>
        <dbReference type="Pfam" id="PF19408"/>
    </source>
</evidence>
<reference evidence="4 5" key="1">
    <citation type="submission" date="2019-09" db="EMBL/GenBank/DDBJ databases">
        <title>Genome sequence and assembly of Taibaiella sp.</title>
        <authorList>
            <person name="Chhetri G."/>
        </authorList>
    </citation>
    <scope>NUCLEOTIDE SEQUENCE [LARGE SCALE GENOMIC DNA]</scope>
    <source>
        <strain evidence="4 5">KVB11</strain>
    </source>
</reference>
<feature type="chain" id="PRO_5024384125" evidence="1">
    <location>
        <begin position="26"/>
        <end position="445"/>
    </location>
</feature>
<dbReference type="Pfam" id="PF19408">
    <property type="entry name" value="PKD_6"/>
    <property type="match status" value="1"/>
</dbReference>
<dbReference type="Proteomes" id="UP000323632">
    <property type="component" value="Unassembled WGS sequence"/>
</dbReference>
<dbReference type="NCBIfam" id="TIGR04183">
    <property type="entry name" value="Por_Secre_tail"/>
    <property type="match status" value="1"/>
</dbReference>
<gene>
    <name evidence="4" type="ORF">F0919_12070</name>
</gene>
<proteinExistence type="predicted"/>
<dbReference type="Pfam" id="PF18962">
    <property type="entry name" value="Por_Secre_tail"/>
    <property type="match status" value="1"/>
</dbReference>
<dbReference type="InterPro" id="IPR045829">
    <property type="entry name" value="PKD_6"/>
</dbReference>
<feature type="domain" description="PKD-like" evidence="3">
    <location>
        <begin position="213"/>
        <end position="287"/>
    </location>
</feature>
<evidence type="ECO:0000256" key="1">
    <source>
        <dbReference type="SAM" id="SignalP"/>
    </source>
</evidence>
<evidence type="ECO:0000259" key="2">
    <source>
        <dbReference type="Pfam" id="PF18962"/>
    </source>
</evidence>
<accession>A0A5M6CE00</accession>